<comment type="caution">
    <text evidence="2">The sequence shown here is derived from an EMBL/GenBank/DDBJ whole genome shotgun (WGS) entry which is preliminary data.</text>
</comment>
<keyword evidence="1" id="KW-0732">Signal</keyword>
<evidence type="ECO:0000313" key="2">
    <source>
        <dbReference type="EMBL" id="MFC5270897.1"/>
    </source>
</evidence>
<feature type="signal peptide" evidence="1">
    <location>
        <begin position="1"/>
        <end position="24"/>
    </location>
</feature>
<accession>A0ABW0E929</accession>
<organism evidence="2 3">
    <name type="scientific">Adhaeribacter terreus</name>
    <dbReference type="NCBI Taxonomy" id="529703"/>
    <lineage>
        <taxon>Bacteria</taxon>
        <taxon>Pseudomonadati</taxon>
        <taxon>Bacteroidota</taxon>
        <taxon>Cytophagia</taxon>
        <taxon>Cytophagales</taxon>
        <taxon>Hymenobacteraceae</taxon>
        <taxon>Adhaeribacter</taxon>
    </lineage>
</organism>
<dbReference type="Proteomes" id="UP001596161">
    <property type="component" value="Unassembled WGS sequence"/>
</dbReference>
<dbReference type="RefSeq" id="WP_378017267.1">
    <property type="nucleotide sequence ID" value="NZ_JBHSKT010000005.1"/>
</dbReference>
<keyword evidence="3" id="KW-1185">Reference proteome</keyword>
<dbReference type="EMBL" id="JBHSKT010000005">
    <property type="protein sequence ID" value="MFC5270897.1"/>
    <property type="molecule type" value="Genomic_DNA"/>
</dbReference>
<evidence type="ECO:0008006" key="4">
    <source>
        <dbReference type="Google" id="ProtNLM"/>
    </source>
</evidence>
<sequence length="208" mass="23804">MRKNLTRIWVCMLCILGISVAAQAQNRFQPEPAQLEEVQQVVRNSRTVWQNMFPAEELPDYGFRNAAEMNQALPGKPIEVYAMYRDFNGVIQAHPSGEFLVPLLLDGKPRVFLTVAHFENRWQVVAVGEMHLAQETAPYLSRAKETSRFVWLKNLNHSADFIAEANPALSEARIEFAPLSTAQRALFQQPLAYRELETRISKMIVQFD</sequence>
<name>A0ABW0E929_9BACT</name>
<evidence type="ECO:0000313" key="3">
    <source>
        <dbReference type="Proteomes" id="UP001596161"/>
    </source>
</evidence>
<protein>
    <recommendedName>
        <fullName evidence="4">Exosortase-associated EpsI family protein</fullName>
    </recommendedName>
</protein>
<reference evidence="3" key="1">
    <citation type="journal article" date="2019" name="Int. J. Syst. Evol. Microbiol.">
        <title>The Global Catalogue of Microorganisms (GCM) 10K type strain sequencing project: providing services to taxonomists for standard genome sequencing and annotation.</title>
        <authorList>
            <consortium name="The Broad Institute Genomics Platform"/>
            <consortium name="The Broad Institute Genome Sequencing Center for Infectious Disease"/>
            <person name="Wu L."/>
            <person name="Ma J."/>
        </authorList>
    </citation>
    <scope>NUCLEOTIDE SEQUENCE [LARGE SCALE GENOMIC DNA]</scope>
    <source>
        <strain evidence="3">KACC 12602</strain>
    </source>
</reference>
<proteinExistence type="predicted"/>
<gene>
    <name evidence="2" type="ORF">ACFPIB_09765</name>
</gene>
<feature type="chain" id="PRO_5046910756" description="Exosortase-associated EpsI family protein" evidence="1">
    <location>
        <begin position="25"/>
        <end position="208"/>
    </location>
</feature>
<evidence type="ECO:0000256" key="1">
    <source>
        <dbReference type="SAM" id="SignalP"/>
    </source>
</evidence>